<dbReference type="KEGG" id="nec:KGD82_13690"/>
<reference evidence="1" key="1">
    <citation type="submission" date="2021-05" db="EMBL/GenBank/DDBJ databases">
        <authorList>
            <person name="Kaiqin L."/>
            <person name="Jian G."/>
        </authorList>
    </citation>
    <scope>NUCLEOTIDE SEQUENCE</scope>
    <source>
        <strain evidence="1">HDS5</strain>
    </source>
</reference>
<evidence type="ECO:0000313" key="1">
    <source>
        <dbReference type="EMBL" id="QVJ03082.1"/>
    </source>
</evidence>
<dbReference type="EMBL" id="CP074402">
    <property type="protein sequence ID" value="QVJ03082.1"/>
    <property type="molecule type" value="Genomic_DNA"/>
</dbReference>
<protein>
    <submittedName>
        <fullName evidence="1">Uncharacterized protein</fullName>
    </submittedName>
</protein>
<organism evidence="1 2">
    <name type="scientific">Nocardiopsis eucommiae</name>
    <dbReference type="NCBI Taxonomy" id="2831970"/>
    <lineage>
        <taxon>Bacteria</taxon>
        <taxon>Bacillati</taxon>
        <taxon>Actinomycetota</taxon>
        <taxon>Actinomycetes</taxon>
        <taxon>Streptosporangiales</taxon>
        <taxon>Nocardiopsidaceae</taxon>
        <taxon>Nocardiopsis</taxon>
    </lineage>
</organism>
<sequence length="290" mass="32115">MSPHPRELPKLRDQTMRHLDDPASALRSGTGDDAKEGLDALAANLRESGLYWVASDMAALAVSSGSQLAAAQWSTADRPSERGLIVLEGGVGHMDAQGVEIPIEACAWGPHPEGCLVWLLISRRGLAQKMTRTDLTLVVEDIPPLLPVYAFTVPVDGSVPMVEIDPAVPQPVVGALAASWLLMQQPTLIDTQRERPDRAVRKAYARQGRPDPEVTLVDLRRQYVPQGQEDSEEERKAGRYRHRFVVSGHWRNQAYGKERALRRQTWIPAYVKGPDGAPMLASEKVNVWRR</sequence>
<dbReference type="AlphaFoldDB" id="A0A975QM55"/>
<gene>
    <name evidence="1" type="ORF">KGD82_13690</name>
</gene>
<name>A0A975QM55_9ACTN</name>
<proteinExistence type="predicted"/>
<keyword evidence="2" id="KW-1185">Reference proteome</keyword>
<dbReference type="Proteomes" id="UP000682416">
    <property type="component" value="Chromosome"/>
</dbReference>
<accession>A0A975QM55</accession>
<evidence type="ECO:0000313" key="2">
    <source>
        <dbReference type="Proteomes" id="UP000682416"/>
    </source>
</evidence>